<evidence type="ECO:0000256" key="1">
    <source>
        <dbReference type="ARBA" id="ARBA00007806"/>
    </source>
</evidence>
<sequence>MKFSNGCWLQKEGCACFAPREIYFTKLENHKVTLLAPTNHIRHRGDTLGGINLTLEITSPAPDIIRVRTYHHKGTITDAPAFELSLTDELSLSIVDSEEEIRIASGTLTLVITKKNWSMTWLRNGKFITSSNGRDLALMKTNWLGDAYDRGDNEETYIRQMLSLSVGELVYGMGERFTPFVKNGQSVDIWNADGGTSTEQSYKNIPFFLTNRGYGVFVNHPEKVSFEVGTEMVTKTEFSVEGGVLDYFFINGPSMKEVLTRYTDLTGKPSLPAPWTFGLWLSTSFTTNYDEKTVMSFVDGMLDRGIPLRTFHFDCFWMKEFHWSDFIWDNRVFPDPEGMLKRIKDKGLKICVWINSYIAQESRLFDEGTKKGYIIKRTNGQVWQWDMWQPGMALVDFTNPAAYKWFQDRLEELLDMGVDCFKTDFGERIPSEDVVYYDRSDPKKMHNYYTYLYNKCVYELLERKQGKGNAVLFARSATAGGQKFPVHWGGDCWSDYESMEESLRGGLSLLMSGFGYWAHDIGGFESTSTADVYKRWVAFGLLSSHSRLHGSSSYRVPWAYDEEAVDVVRFFTKLKARLMPYIYKTSVDTSVSGIPTMRSMVLEYTWDKTCHYVDKQYMLGDNLLVAPIFNDESLAEYYLPEGTWTNFFTGKVKTGPAWVTETHGYMSIPLMIKENSVVTLGYTDERPDYDYGKDPEFRIYALKEGNEASSVVYDMAGKEAFKIKAIKVGNAIKVSIAAAEPCTLRLINVKGISASEGDLSQDGADTVIALTGSGNKEVTVTV</sequence>
<dbReference type="Pfam" id="PF13802">
    <property type="entry name" value="Gal_mutarotas_2"/>
    <property type="match status" value="1"/>
</dbReference>
<dbReference type="STRING" id="1469948.GCA_000732725_02497"/>
<dbReference type="InterPro" id="IPR050985">
    <property type="entry name" value="Alpha-glycosidase_related"/>
</dbReference>
<dbReference type="InterPro" id="IPR017853">
    <property type="entry name" value="GH"/>
</dbReference>
<evidence type="ECO:0000256" key="6">
    <source>
        <dbReference type="RuleBase" id="RU361185"/>
    </source>
</evidence>
<dbReference type="CDD" id="cd06593">
    <property type="entry name" value="GH31_xylosidase_YicI"/>
    <property type="match status" value="1"/>
</dbReference>
<dbReference type="NCBIfam" id="NF007940">
    <property type="entry name" value="PRK10658.1"/>
    <property type="match status" value="1"/>
</dbReference>
<organism evidence="10 11">
    <name type="scientific">Kineothrix alysoides</name>
    <dbReference type="NCBI Taxonomy" id="1469948"/>
    <lineage>
        <taxon>Bacteria</taxon>
        <taxon>Bacillati</taxon>
        <taxon>Bacillota</taxon>
        <taxon>Clostridia</taxon>
        <taxon>Lachnospirales</taxon>
        <taxon>Lachnospiraceae</taxon>
        <taxon>Kineothrix</taxon>
    </lineage>
</organism>
<evidence type="ECO:0000313" key="11">
    <source>
        <dbReference type="Proteomes" id="UP000295718"/>
    </source>
</evidence>
<comment type="similarity">
    <text evidence="1 6">Belongs to the glycosyl hydrolase 31 family.</text>
</comment>
<dbReference type="Pfam" id="PF21365">
    <property type="entry name" value="Glyco_hydro_31_3rd"/>
    <property type="match status" value="1"/>
</dbReference>
<keyword evidence="11" id="KW-1185">Reference proteome</keyword>
<evidence type="ECO:0000256" key="3">
    <source>
        <dbReference type="ARBA" id="ARBA00023295"/>
    </source>
</evidence>
<dbReference type="Gene3D" id="3.20.20.80">
    <property type="entry name" value="Glycosidases"/>
    <property type="match status" value="1"/>
</dbReference>
<dbReference type="InterPro" id="IPR048395">
    <property type="entry name" value="Glyco_hydro_31_C"/>
</dbReference>
<keyword evidence="3 6" id="KW-0326">Glycosidase</keyword>
<dbReference type="EC" id="3.2.1.177" evidence="5"/>
<dbReference type="EMBL" id="SLUO01000001">
    <property type="protein sequence ID" value="TCL61175.1"/>
    <property type="molecule type" value="Genomic_DNA"/>
</dbReference>
<keyword evidence="2 6" id="KW-0378">Hydrolase</keyword>
<dbReference type="Proteomes" id="UP000295718">
    <property type="component" value="Unassembled WGS sequence"/>
</dbReference>
<dbReference type="PANTHER" id="PTHR43053">
    <property type="entry name" value="GLYCOSIDASE FAMILY 31"/>
    <property type="match status" value="1"/>
</dbReference>
<reference evidence="10 11" key="1">
    <citation type="submission" date="2019-03" db="EMBL/GenBank/DDBJ databases">
        <title>Genomic Encyclopedia of Type Strains, Phase IV (KMG-IV): sequencing the most valuable type-strain genomes for metagenomic binning, comparative biology and taxonomic classification.</title>
        <authorList>
            <person name="Goeker M."/>
        </authorList>
    </citation>
    <scope>NUCLEOTIDE SEQUENCE [LARGE SCALE GENOMIC DNA]</scope>
    <source>
        <strain evidence="10 11">DSM 100556</strain>
    </source>
</reference>
<dbReference type="Pfam" id="PF01055">
    <property type="entry name" value="Glyco_hydro_31_2nd"/>
    <property type="match status" value="1"/>
</dbReference>
<dbReference type="OrthoDB" id="176168at2"/>
<dbReference type="SUPFAM" id="SSF51011">
    <property type="entry name" value="Glycosyl hydrolase domain"/>
    <property type="match status" value="1"/>
</dbReference>
<evidence type="ECO:0000259" key="9">
    <source>
        <dbReference type="Pfam" id="PF21365"/>
    </source>
</evidence>
<dbReference type="GO" id="GO:0030246">
    <property type="term" value="F:carbohydrate binding"/>
    <property type="evidence" value="ECO:0007669"/>
    <property type="project" value="InterPro"/>
</dbReference>
<dbReference type="InterPro" id="IPR013780">
    <property type="entry name" value="Glyco_hydro_b"/>
</dbReference>
<dbReference type="SUPFAM" id="SSF74650">
    <property type="entry name" value="Galactose mutarotase-like"/>
    <property type="match status" value="1"/>
</dbReference>
<comment type="catalytic activity">
    <reaction evidence="4">
        <text>Hydrolysis of terminal, non-reducing alpha-D-xylose residues with release of alpha-D-xylose.</text>
        <dbReference type="EC" id="3.2.1.177"/>
    </reaction>
</comment>
<dbReference type="FunFam" id="3.20.20.80:FF:000053">
    <property type="entry name" value="Alpha-xylosidase YicI"/>
    <property type="match status" value="1"/>
</dbReference>
<dbReference type="GO" id="GO:0005975">
    <property type="term" value="P:carbohydrate metabolic process"/>
    <property type="evidence" value="ECO:0007669"/>
    <property type="project" value="InterPro"/>
</dbReference>
<dbReference type="InterPro" id="IPR025887">
    <property type="entry name" value="Glyco_hydro_31_N_dom"/>
</dbReference>
<feature type="domain" description="Glycosyl hydrolase family 31 C-terminal" evidence="9">
    <location>
        <begin position="593"/>
        <end position="678"/>
    </location>
</feature>
<dbReference type="CDD" id="cd14752">
    <property type="entry name" value="GH31_N"/>
    <property type="match status" value="1"/>
</dbReference>
<name>A0A4R1R6H3_9FIRM</name>
<feature type="domain" description="Glycoside hydrolase family 31 N-terminal" evidence="8">
    <location>
        <begin position="54"/>
        <end position="227"/>
    </location>
</feature>
<proteinExistence type="inferred from homology"/>
<evidence type="ECO:0000256" key="2">
    <source>
        <dbReference type="ARBA" id="ARBA00022801"/>
    </source>
</evidence>
<evidence type="ECO:0000256" key="4">
    <source>
        <dbReference type="ARBA" id="ARBA00052064"/>
    </source>
</evidence>
<dbReference type="AlphaFoldDB" id="A0A4R1R6H3"/>
<feature type="domain" description="Glycoside hydrolase family 31 TIM barrel" evidence="7">
    <location>
        <begin position="269"/>
        <end position="584"/>
    </location>
</feature>
<dbReference type="GO" id="GO:0061634">
    <property type="term" value="F:alpha-D-xyloside xylohydrolase"/>
    <property type="evidence" value="ECO:0007669"/>
    <property type="project" value="UniProtKB-EC"/>
</dbReference>
<dbReference type="RefSeq" id="WP_031391176.1">
    <property type="nucleotide sequence ID" value="NZ_JPNB01000002.1"/>
</dbReference>
<dbReference type="SUPFAM" id="SSF117125">
    <property type="entry name" value="Putative glucosidase YicI, C-terminal domain"/>
    <property type="match status" value="1"/>
</dbReference>
<gene>
    <name evidence="10" type="ORF">EDD76_101272</name>
</gene>
<evidence type="ECO:0000256" key="5">
    <source>
        <dbReference type="ARBA" id="ARBA00066962"/>
    </source>
</evidence>
<dbReference type="PANTHER" id="PTHR43053:SF4">
    <property type="entry name" value="MYOGENESIS-REGULATING GLYCOSIDASE"/>
    <property type="match status" value="1"/>
</dbReference>
<evidence type="ECO:0000259" key="8">
    <source>
        <dbReference type="Pfam" id="PF13802"/>
    </source>
</evidence>
<dbReference type="Gene3D" id="2.60.40.1180">
    <property type="entry name" value="Golgi alpha-mannosidase II"/>
    <property type="match status" value="2"/>
</dbReference>
<accession>A0A4R1R6H3</accession>
<dbReference type="Gene3D" id="2.60.40.1760">
    <property type="entry name" value="glycosyl hydrolase (family 31)"/>
    <property type="match status" value="1"/>
</dbReference>
<evidence type="ECO:0000313" key="10">
    <source>
        <dbReference type="EMBL" id="TCL61175.1"/>
    </source>
</evidence>
<dbReference type="SUPFAM" id="SSF51445">
    <property type="entry name" value="(Trans)glycosidases"/>
    <property type="match status" value="1"/>
</dbReference>
<evidence type="ECO:0000259" key="7">
    <source>
        <dbReference type="Pfam" id="PF01055"/>
    </source>
</evidence>
<dbReference type="InterPro" id="IPR000322">
    <property type="entry name" value="Glyco_hydro_31_TIM"/>
</dbReference>
<dbReference type="InterPro" id="IPR011013">
    <property type="entry name" value="Gal_mutarotase_sf_dom"/>
</dbReference>
<protein>
    <recommendedName>
        <fullName evidence="5">alpha-D-xyloside xylohydrolase</fullName>
        <ecNumber evidence="5">3.2.1.177</ecNumber>
    </recommendedName>
</protein>
<comment type="caution">
    <text evidence="10">The sequence shown here is derived from an EMBL/GenBank/DDBJ whole genome shotgun (WGS) entry which is preliminary data.</text>
</comment>